<dbReference type="EMBL" id="CP012109">
    <property type="protein sequence ID" value="AKQ64545.1"/>
    <property type="molecule type" value="Genomic_DNA"/>
</dbReference>
<dbReference type="SUPFAM" id="SSF50998">
    <property type="entry name" value="Quinoprotein alcohol dehydrogenase-like"/>
    <property type="match status" value="1"/>
</dbReference>
<gene>
    <name evidence="5" type="ORF">A176_001457</name>
</gene>
<dbReference type="PROSITE" id="PS50294">
    <property type="entry name" value="WD_REPEATS_REGION"/>
    <property type="match status" value="1"/>
</dbReference>
<evidence type="ECO:0000256" key="2">
    <source>
        <dbReference type="ARBA" id="ARBA00022737"/>
    </source>
</evidence>
<dbReference type="InterPro" id="IPR019775">
    <property type="entry name" value="WD40_repeat_CS"/>
</dbReference>
<dbReference type="Proteomes" id="UP000009026">
    <property type="component" value="Chromosome"/>
</dbReference>
<dbReference type="eggNOG" id="COG0265">
    <property type="taxonomic scope" value="Bacteria"/>
</dbReference>
<dbReference type="Pfam" id="PF20703">
    <property type="entry name" value="nSTAND1"/>
    <property type="match status" value="1"/>
</dbReference>
<evidence type="ECO:0000256" key="3">
    <source>
        <dbReference type="PROSITE-ProRule" id="PRU00221"/>
    </source>
</evidence>
<dbReference type="Gene3D" id="2.40.10.10">
    <property type="entry name" value="Trypsin-like serine proteases"/>
    <property type="match status" value="2"/>
</dbReference>
<dbReference type="SMART" id="SM00320">
    <property type="entry name" value="WD40"/>
    <property type="match status" value="4"/>
</dbReference>
<keyword evidence="2" id="KW-0677">Repeat</keyword>
<dbReference type="InterPro" id="IPR001680">
    <property type="entry name" value="WD40_rpt"/>
</dbReference>
<dbReference type="PATRIC" id="fig|1297742.4.peg.1475"/>
<dbReference type="InterPro" id="IPR015943">
    <property type="entry name" value="WD40/YVTN_repeat-like_dom_sf"/>
</dbReference>
<dbReference type="InterPro" id="IPR043504">
    <property type="entry name" value="Peptidase_S1_PA_chymotrypsin"/>
</dbReference>
<dbReference type="PROSITE" id="PS50082">
    <property type="entry name" value="WD_REPEATS_2"/>
    <property type="match status" value="1"/>
</dbReference>
<keyword evidence="1 3" id="KW-0853">WD repeat</keyword>
<dbReference type="Pfam" id="PF00400">
    <property type="entry name" value="WD40"/>
    <property type="match status" value="1"/>
</dbReference>
<dbReference type="RefSeq" id="WP_002634775.1">
    <property type="nucleotide sequence ID" value="NZ_CP012109.1"/>
</dbReference>
<proteinExistence type="predicted"/>
<evidence type="ECO:0000256" key="1">
    <source>
        <dbReference type="ARBA" id="ARBA00022574"/>
    </source>
</evidence>
<dbReference type="SUPFAM" id="SSF82171">
    <property type="entry name" value="DPP6 N-terminal domain-like"/>
    <property type="match status" value="1"/>
</dbReference>
<dbReference type="SUPFAM" id="SSF52540">
    <property type="entry name" value="P-loop containing nucleoside triphosphate hydrolases"/>
    <property type="match status" value="1"/>
</dbReference>
<dbReference type="SUPFAM" id="SSF50494">
    <property type="entry name" value="Trypsin-like serine proteases"/>
    <property type="match status" value="1"/>
</dbReference>
<evidence type="ECO:0000313" key="5">
    <source>
        <dbReference type="EMBL" id="AKQ64545.1"/>
    </source>
</evidence>
<dbReference type="eggNOG" id="COG0823">
    <property type="taxonomic scope" value="Bacteria"/>
</dbReference>
<feature type="domain" description="Novel STAND NTPase 1" evidence="4">
    <location>
        <begin position="190"/>
        <end position="593"/>
    </location>
</feature>
<name>A0A0H4WT99_9BACT</name>
<sequence length="1554" mass="169731">MLSRDRQRVLGTGFFVTEHLVVTCWHVLDTLGDTERDAICLEVLQSHEKATARLRVEASSPTEVADLALLELTRPLRGPCTPLPLGSSERSADHRFATFGFPRGFDDTGTWARGTLGYATGDGDFRKLLLHGSDIREGFSGGPLFDEQTRRVVGVVRFKTVSEDAREAYATPTEQLLARCPELRASEDCPYRDLASFRESDARFWKGRGRVLDEQLLPRLSRLPRFVEVSGPSGSGKSSLLHAGLIPALRNGTSIPGSQHWDVRAFRPGLAPFSAMDAAGLPAGAGVVERVRAWRVEHPEPGDRLVLVIDQLEDVLLRGSGAEAEEQQRFLQQLSALADEALPVTCVVALREGFDAVLSQRAPKLRSLLGEQRVQVPSVLTPSELRDIIAGPAREVGLRFDPPEVVDSIALAAQEEFRVEAGAGARVTALPLLEVALTQLWQTARDGAIKLEAFNASAGLLGSLARWADGVYEPLKASERRLADRLLLELVQLGEAENGLEDKGRRVPLELLRERLGDPAEVDAVLQALVNGRLLVTAQDGHQQRETVELIHDALLTHWQRFVKLRTEDRAFRRWHEAVQTDAERWRDSERAQQRQEAEDRLLRGAALVRAQQMLSAHPRQASELAQRYVLRSHEAERARHGRARRNLWLALGASVTALVAVGWLYVLRAESEAQAQRARDEAARTANQLFWNLRTTEASAVIGLTRAPGREAEALVRAIQLAGSPLAGHDAARDEVTEALTEATAAFLHAVPLTTEREARTLALFSPDSRHLVTRGILLSPTVRFVSRLWDVRTGSMLHEFESFELCPDSASKTCTEKLHADILGEDTHAFGFAPDDGVLWLGGFHGALTRWNPNSPLPSTIDAHTARVTAVSFSGRGDQVLSASLDGTARLWDARTGQLLRTLTHSEPCTQAVVSADAGYALVGGEQRTCLFKLGSGVSPIQCFNTHDAGPSLAFSPSGQLAALGDSRGEGSVLLVDVHTGRVRRTLSGLAGHALMPSFEDECSLSAFNETFTSALTTRFCDRGPGIAPGGTASSPKQTAWQPIQRVGRFTHDGRRHFAITAEPVTANPFIRVPQSTARWMMRTTPLAEQQAKGLLSPDGRTLLLYDSPGLTRETRDFTTWTHHIPGGIAASPDLRWLVVRSHQAGRISLVDLETGRDTALGDCAVTGARYSRLAEFSRDGAFLAVRCDRQIQFWDMSQWERGPLAQPPPVEAGLSQFAFPRNWHWRLVTSTDSAPGTSVDRLVPGTAYLQKTGGAHERPCQTTRAFTAGSTVEFAPIGTHFAVFEAGSVYLGSTIDCRLVQEAPLATGRIGAIRAAFSPNGLRFVTLSADRNVSALWDGTTGKRLAELPESFGAAVMAFSHDSKYFVITNDPDLDWMGKPFLFDATDGTPLRLAPIDGKVKALSFSPDGSRLIAVTDAAVHLLDPRTGALVRSIDWRSHLSVKIHHADHRFGVTDASGRSQFWRTKDGQSVGALHRARRITWDDPELQSDAEGERILTIDTDGAYLFSLKPNDLLQTACSLVRGRSDATQVQALCDTFRPPAAPLAGAPTP</sequence>
<dbReference type="KEGG" id="mym:A176_001457"/>
<dbReference type="PANTHER" id="PTHR19879:SF9">
    <property type="entry name" value="TRANSCRIPTION INITIATION FACTOR TFIID SUBUNIT 5"/>
    <property type="match status" value="1"/>
</dbReference>
<evidence type="ECO:0000313" key="6">
    <source>
        <dbReference type="Proteomes" id="UP000009026"/>
    </source>
</evidence>
<evidence type="ECO:0000259" key="4">
    <source>
        <dbReference type="Pfam" id="PF20703"/>
    </source>
</evidence>
<dbReference type="InterPro" id="IPR009003">
    <property type="entry name" value="Peptidase_S1_PA"/>
</dbReference>
<dbReference type="PANTHER" id="PTHR19879">
    <property type="entry name" value="TRANSCRIPTION INITIATION FACTOR TFIID"/>
    <property type="match status" value="1"/>
</dbReference>
<dbReference type="InterPro" id="IPR027417">
    <property type="entry name" value="P-loop_NTPase"/>
</dbReference>
<protein>
    <submittedName>
        <fullName evidence="5">High-affnity carbon uptake protein Hat/HatR</fullName>
    </submittedName>
</protein>
<reference evidence="5 6" key="1">
    <citation type="journal article" date="2016" name="PLoS ONE">
        <title>Complete Genome Sequence and Comparative Genomics of a Novel Myxobacterium Myxococcus hansupus.</title>
        <authorList>
            <person name="Sharma G."/>
            <person name="Narwani T."/>
            <person name="Subramanian S."/>
        </authorList>
    </citation>
    <scope>NUCLEOTIDE SEQUENCE [LARGE SCALE GENOMIC DNA]</scope>
    <source>
        <strain evidence="6">mixupus</strain>
    </source>
</reference>
<dbReference type="STRING" id="1297742.A176_001457"/>
<dbReference type="PROSITE" id="PS00678">
    <property type="entry name" value="WD_REPEATS_1"/>
    <property type="match status" value="1"/>
</dbReference>
<dbReference type="Gene3D" id="2.130.10.10">
    <property type="entry name" value="YVTN repeat-like/Quinoprotein amine dehydrogenase"/>
    <property type="match status" value="3"/>
</dbReference>
<dbReference type="InterPro" id="IPR049052">
    <property type="entry name" value="nSTAND1"/>
</dbReference>
<accession>A0A0H4WT99</accession>
<dbReference type="InterPro" id="IPR011047">
    <property type="entry name" value="Quinoprotein_ADH-like_sf"/>
</dbReference>
<feature type="repeat" description="WD" evidence="3">
    <location>
        <begin position="863"/>
        <end position="904"/>
    </location>
</feature>
<dbReference type="Pfam" id="PF13365">
    <property type="entry name" value="Trypsin_2"/>
    <property type="match status" value="1"/>
</dbReference>
<keyword evidence="6" id="KW-1185">Reference proteome</keyword>
<organism evidence="5 6">
    <name type="scientific">Pseudomyxococcus hansupus</name>
    <dbReference type="NCBI Taxonomy" id="1297742"/>
    <lineage>
        <taxon>Bacteria</taxon>
        <taxon>Pseudomonadati</taxon>
        <taxon>Myxococcota</taxon>
        <taxon>Myxococcia</taxon>
        <taxon>Myxococcales</taxon>
        <taxon>Cystobacterineae</taxon>
        <taxon>Myxococcaceae</taxon>
        <taxon>Pseudomyxococcus</taxon>
    </lineage>
</organism>
<dbReference type="eggNOG" id="COG2319">
    <property type="taxonomic scope" value="Bacteria"/>
</dbReference>